<accession>A0A9D9NQJ9</accession>
<dbReference type="Pfam" id="PF13004">
    <property type="entry name" value="BACON"/>
    <property type="match status" value="1"/>
</dbReference>
<dbReference type="AlphaFoldDB" id="A0A9D9NQJ9"/>
<dbReference type="EMBL" id="JADILY010000135">
    <property type="protein sequence ID" value="MBO8482147.1"/>
    <property type="molecule type" value="Genomic_DNA"/>
</dbReference>
<comment type="caution">
    <text evidence="2">The sequence shown here is derived from an EMBL/GenBank/DDBJ whole genome shotgun (WGS) entry which is preliminary data.</text>
</comment>
<feature type="domain" description="BACON" evidence="1">
    <location>
        <begin position="36"/>
        <end position="93"/>
    </location>
</feature>
<proteinExistence type="predicted"/>
<sequence length="245" mass="27041">TEGTVEASAEGDTCIIAYVLENPDENGGVEATSDAVEADGTEWIFGYDYSVDGEISFEVAANEAEESREATVTVTYNYPEGEEQSFSVKVVQAGMPAETMPDDEPYVLGHVNHYWSVFDLVEHNPDYSGSLLRDSVQTMVAAVEIEYNELAESCAYCLWQGDFSEMSYDDLYLSTKNAAQMAYKGDNPATLIFVTPGATSTLCSIAVDAEGNYGKMDIEYVTYTEEGKSMDFELYDEFYQTLISQ</sequence>
<evidence type="ECO:0000313" key="2">
    <source>
        <dbReference type="EMBL" id="MBO8482147.1"/>
    </source>
</evidence>
<reference evidence="2" key="2">
    <citation type="journal article" date="2021" name="PeerJ">
        <title>Extensive microbial diversity within the chicken gut microbiome revealed by metagenomics and culture.</title>
        <authorList>
            <person name="Gilroy R."/>
            <person name="Ravi A."/>
            <person name="Getino M."/>
            <person name="Pursley I."/>
            <person name="Horton D.L."/>
            <person name="Alikhan N.F."/>
            <person name="Baker D."/>
            <person name="Gharbi K."/>
            <person name="Hall N."/>
            <person name="Watson M."/>
            <person name="Adriaenssens E.M."/>
            <person name="Foster-Nyarko E."/>
            <person name="Jarju S."/>
            <person name="Secka A."/>
            <person name="Antonio M."/>
            <person name="Oren A."/>
            <person name="Chaudhuri R.R."/>
            <person name="La Ragione R."/>
            <person name="Hildebrand F."/>
            <person name="Pallen M.J."/>
        </authorList>
    </citation>
    <scope>NUCLEOTIDE SEQUENCE</scope>
    <source>
        <strain evidence="2">B3-2255</strain>
    </source>
</reference>
<dbReference type="InterPro" id="IPR024361">
    <property type="entry name" value="BACON"/>
</dbReference>
<dbReference type="InterPro" id="IPR013783">
    <property type="entry name" value="Ig-like_fold"/>
</dbReference>
<name>A0A9D9NQJ9_9BACT</name>
<evidence type="ECO:0000259" key="1">
    <source>
        <dbReference type="Pfam" id="PF13004"/>
    </source>
</evidence>
<gene>
    <name evidence="2" type="ORF">IAC87_06345</name>
</gene>
<dbReference type="Gene3D" id="2.60.40.10">
    <property type="entry name" value="Immunoglobulins"/>
    <property type="match status" value="1"/>
</dbReference>
<feature type="non-terminal residue" evidence="2">
    <location>
        <position position="1"/>
    </location>
</feature>
<protein>
    <submittedName>
        <fullName evidence="2">BACON domain-containing protein</fullName>
    </submittedName>
</protein>
<organism evidence="2 3">
    <name type="scientific">Candidatus Merdivivens faecigallinarum</name>
    <dbReference type="NCBI Taxonomy" id="2840871"/>
    <lineage>
        <taxon>Bacteria</taxon>
        <taxon>Pseudomonadati</taxon>
        <taxon>Bacteroidota</taxon>
        <taxon>Bacteroidia</taxon>
        <taxon>Bacteroidales</taxon>
        <taxon>Muribaculaceae</taxon>
        <taxon>Muribaculaceae incertae sedis</taxon>
        <taxon>Candidatus Merdivivens</taxon>
    </lineage>
</organism>
<evidence type="ECO:0000313" key="3">
    <source>
        <dbReference type="Proteomes" id="UP000823772"/>
    </source>
</evidence>
<reference evidence="2" key="1">
    <citation type="submission" date="2020-10" db="EMBL/GenBank/DDBJ databases">
        <authorList>
            <person name="Gilroy R."/>
        </authorList>
    </citation>
    <scope>NUCLEOTIDE SEQUENCE</scope>
    <source>
        <strain evidence="2">B3-2255</strain>
    </source>
</reference>
<dbReference type="Proteomes" id="UP000823772">
    <property type="component" value="Unassembled WGS sequence"/>
</dbReference>